<keyword evidence="5" id="KW-0325">Glycoprotein</keyword>
<dbReference type="GO" id="GO:0000139">
    <property type="term" value="C:Golgi membrane"/>
    <property type="evidence" value="ECO:0007669"/>
    <property type="project" value="UniProtKB-SubCell"/>
</dbReference>
<dbReference type="Gene3D" id="2.80.10.50">
    <property type="match status" value="1"/>
</dbReference>
<comment type="similarity">
    <text evidence="6">Belongs to the glycosyltransferase 2 family. GalNAc-T subfamily.</text>
</comment>
<dbReference type="GO" id="GO:0004653">
    <property type="term" value="F:polypeptide N-acetylgalactosaminyltransferase activity"/>
    <property type="evidence" value="ECO:0007669"/>
    <property type="project" value="TreeGrafter"/>
</dbReference>
<comment type="pathway">
    <text evidence="6">Protein modification; protein glycosylation.</text>
</comment>
<comment type="subcellular location">
    <subcellularLocation>
        <location evidence="1 6">Golgi apparatus membrane</location>
        <topology evidence="1 6">Single-pass type II membrane protein</topology>
    </subcellularLocation>
</comment>
<keyword evidence="2 6" id="KW-0430">Lectin</keyword>
<keyword evidence="6" id="KW-0328">Glycosyltransferase</keyword>
<evidence type="ECO:0000259" key="7">
    <source>
        <dbReference type="SMART" id="SM00458"/>
    </source>
</evidence>
<accession>A0A9N9S420</accession>
<evidence type="ECO:0000256" key="6">
    <source>
        <dbReference type="RuleBase" id="RU361242"/>
    </source>
</evidence>
<dbReference type="PANTHER" id="PTHR11675:SF134">
    <property type="entry name" value="N-ACETYLGALACTOSAMINYLTRANSFERASE 4-RELATED"/>
    <property type="match status" value="1"/>
</dbReference>
<comment type="cofactor">
    <cofactor evidence="6">
        <name>Mn(2+)</name>
        <dbReference type="ChEBI" id="CHEBI:29035"/>
    </cofactor>
</comment>
<keyword evidence="6" id="KW-0472">Membrane</keyword>
<dbReference type="Proteomes" id="UP001153620">
    <property type="component" value="Chromosome 4"/>
</dbReference>
<dbReference type="Pfam" id="PF00535">
    <property type="entry name" value="Glycos_transf_2"/>
    <property type="match status" value="1"/>
</dbReference>
<keyword evidence="6" id="KW-0812">Transmembrane</keyword>
<evidence type="ECO:0000256" key="4">
    <source>
        <dbReference type="ARBA" id="ARBA00023157"/>
    </source>
</evidence>
<dbReference type="GO" id="GO:0030246">
    <property type="term" value="F:carbohydrate binding"/>
    <property type="evidence" value="ECO:0007669"/>
    <property type="project" value="UniProtKB-KW"/>
</dbReference>
<dbReference type="GO" id="GO:0006493">
    <property type="term" value="P:protein O-linked glycosylation"/>
    <property type="evidence" value="ECO:0007669"/>
    <property type="project" value="TreeGrafter"/>
</dbReference>
<dbReference type="OrthoDB" id="7786986at2759"/>
<dbReference type="Gene3D" id="3.90.550.10">
    <property type="entry name" value="Spore Coat Polysaccharide Biosynthesis Protein SpsA, Chain A"/>
    <property type="match status" value="1"/>
</dbReference>
<gene>
    <name evidence="8" type="ORF">CHIRRI_LOCUS13712</name>
</gene>
<dbReference type="SMART" id="SM00458">
    <property type="entry name" value="RICIN"/>
    <property type="match status" value="1"/>
</dbReference>
<reference evidence="8" key="2">
    <citation type="submission" date="2022-10" db="EMBL/GenBank/DDBJ databases">
        <authorList>
            <consortium name="ENA_rothamsted_submissions"/>
            <consortium name="culmorum"/>
            <person name="King R."/>
        </authorList>
    </citation>
    <scope>NUCLEOTIDE SEQUENCE</scope>
</reference>
<protein>
    <recommendedName>
        <fullName evidence="6">Polypeptide N-acetylgalactosaminyltransferase</fullName>
        <ecNumber evidence="6">2.4.1.-</ecNumber>
    </recommendedName>
    <alternativeName>
        <fullName evidence="6">Protein-UDP acetylgalactosaminyltransferase</fullName>
    </alternativeName>
</protein>
<proteinExistence type="inferred from homology"/>
<dbReference type="EC" id="2.4.1.-" evidence="6"/>
<evidence type="ECO:0000256" key="1">
    <source>
        <dbReference type="ARBA" id="ARBA00004323"/>
    </source>
</evidence>
<dbReference type="SUPFAM" id="SSF53448">
    <property type="entry name" value="Nucleotide-diphospho-sugar transferases"/>
    <property type="match status" value="1"/>
</dbReference>
<dbReference type="InterPro" id="IPR000772">
    <property type="entry name" value="Ricin_B_lectin"/>
</dbReference>
<dbReference type="SUPFAM" id="SSF50370">
    <property type="entry name" value="Ricin B-like lectins"/>
    <property type="match status" value="1"/>
</dbReference>
<dbReference type="EMBL" id="OU895880">
    <property type="protein sequence ID" value="CAG9810900.1"/>
    <property type="molecule type" value="Genomic_DNA"/>
</dbReference>
<keyword evidence="6" id="KW-1133">Transmembrane helix</keyword>
<organism evidence="8 9">
    <name type="scientific">Chironomus riparius</name>
    <dbReference type="NCBI Taxonomy" id="315576"/>
    <lineage>
        <taxon>Eukaryota</taxon>
        <taxon>Metazoa</taxon>
        <taxon>Ecdysozoa</taxon>
        <taxon>Arthropoda</taxon>
        <taxon>Hexapoda</taxon>
        <taxon>Insecta</taxon>
        <taxon>Pterygota</taxon>
        <taxon>Neoptera</taxon>
        <taxon>Endopterygota</taxon>
        <taxon>Diptera</taxon>
        <taxon>Nematocera</taxon>
        <taxon>Chironomoidea</taxon>
        <taxon>Chironomidae</taxon>
        <taxon>Chironominae</taxon>
        <taxon>Chironomus</taxon>
    </lineage>
</organism>
<dbReference type="InterPro" id="IPR029044">
    <property type="entry name" value="Nucleotide-diphossugar_trans"/>
</dbReference>
<dbReference type="InterPro" id="IPR001173">
    <property type="entry name" value="Glyco_trans_2-like"/>
</dbReference>
<evidence type="ECO:0000256" key="5">
    <source>
        <dbReference type="ARBA" id="ARBA00023180"/>
    </source>
</evidence>
<keyword evidence="6" id="KW-0464">Manganese</keyword>
<dbReference type="AlphaFoldDB" id="A0A9N9S420"/>
<dbReference type="Pfam" id="PF00652">
    <property type="entry name" value="Ricin_B_lectin"/>
    <property type="match status" value="1"/>
</dbReference>
<evidence type="ECO:0000256" key="3">
    <source>
        <dbReference type="ARBA" id="ARBA00023034"/>
    </source>
</evidence>
<sequence>MLSFKALKLKLRQLSIRYCLVLIPLSGILVLVTLSILLDLSSDNKVTNFTEQKLAKFKAHKFLRKCRDWHDYEQIYKDRERVGPGENGAAVRLTNETEIALNDKLYKETGFAVVVSDKISVNRSIQDTRHADCQKYLYPEELPSTSIIIIFHNEIFSVLKRTIHSVVNRTPPELLHEIILVNDCSTKEELYKPLQDYVKENFRSTTIRIKNLKERKGLIVTRLEGAEIATGEVLVFFDSHIEVNINWLPPLLAPIKANRRLATMPSIDNFEPDTFENIQLLVIGDRGAIDWELIYRRFMRTIPDGVNPLKPYPNPIMLGCGFAIDRKFFMEELDGYDREYKIWNAENYELSFKLWLCADGLYEVPCSRISHTFRMYNPSRNNIKEDYLTRNFKRLAEVWLDDYKEVVYSRSPEKFAKVDAGDLSRPKAVRDRLKCKNFQYFLDNIAPDILLRYPTTKETPVFASGQIKSVVYENICIDLLNGSEFDPIGLYNCEEVDDPKKIPQSQFFRLNFMKNIVVGHMELCLDSYKLATPQCHYAESGNQYWKYDYENHMLINSYDVGNQCLTANFSGQSIYMKECDLEDGDQKWKFTYENETALNDWNNIYTYKKFVFGDKELNWDSLMPLKYDEECPFVA</sequence>
<evidence type="ECO:0000256" key="2">
    <source>
        <dbReference type="ARBA" id="ARBA00022734"/>
    </source>
</evidence>
<evidence type="ECO:0000313" key="8">
    <source>
        <dbReference type="EMBL" id="CAG9810900.1"/>
    </source>
</evidence>
<keyword evidence="6" id="KW-0808">Transferase</keyword>
<dbReference type="PANTHER" id="PTHR11675">
    <property type="entry name" value="N-ACETYLGALACTOSAMINYLTRANSFERASE"/>
    <property type="match status" value="1"/>
</dbReference>
<dbReference type="PROSITE" id="PS50231">
    <property type="entry name" value="RICIN_B_LECTIN"/>
    <property type="match status" value="1"/>
</dbReference>
<reference evidence="8" key="1">
    <citation type="submission" date="2022-01" db="EMBL/GenBank/DDBJ databases">
        <authorList>
            <person name="King R."/>
        </authorList>
    </citation>
    <scope>NUCLEOTIDE SEQUENCE</scope>
</reference>
<feature type="transmembrane region" description="Helical" evidence="6">
    <location>
        <begin position="20"/>
        <end position="38"/>
    </location>
</feature>
<keyword evidence="3 6" id="KW-0333">Golgi apparatus</keyword>
<dbReference type="InterPro" id="IPR035992">
    <property type="entry name" value="Ricin_B-like_lectins"/>
</dbReference>
<keyword evidence="9" id="KW-1185">Reference proteome</keyword>
<feature type="domain" description="Ricin B lectin" evidence="7">
    <location>
        <begin position="464"/>
        <end position="591"/>
    </location>
</feature>
<name>A0A9N9S420_9DIPT</name>
<keyword evidence="4 6" id="KW-1015">Disulfide bond</keyword>
<evidence type="ECO:0000313" key="9">
    <source>
        <dbReference type="Proteomes" id="UP001153620"/>
    </source>
</evidence>